<proteinExistence type="predicted"/>
<dbReference type="eggNOG" id="ENOG502ZBQQ">
    <property type="taxonomic scope" value="Bacteria"/>
</dbReference>
<comment type="caution">
    <text evidence="1">The sequence shown here is derived from an EMBL/GenBank/DDBJ whole genome shotgun (WGS) entry which is preliminary data.</text>
</comment>
<dbReference type="InterPro" id="IPR009797">
    <property type="entry name" value="DUF1367"/>
</dbReference>
<sequence length="173" mass="19414">MVSALTVCKEAFMSDLGVILMRVHPSRTALIPADTTQAAALQEMRLRGIVAVQVKQERVLAAHRKLFALFGYLYDLWEPGADQTDDGVPIKRSRTAFRQHLTVLAGHYRQVFRPDGSFTLEPGSLSYECMDQAEFEQLYGRVIDIALTRVAALRGMTVDDVDEQVLRIVNFIS</sequence>
<reference evidence="1 2" key="1">
    <citation type="journal article" date="2014" name="FEMS Microbiol. Ecol.">
        <title>Sphaerotilus natans encrusted with nanoball-shaped Fe(III) oxide minerals formed by nitrate-reducing mixotrophic Fe(II) oxidation.</title>
        <authorList>
            <person name="Park S."/>
            <person name="Kim D.H."/>
            <person name="Lee J.H."/>
            <person name="Hur H.G."/>
        </authorList>
    </citation>
    <scope>NUCLEOTIDE SEQUENCE [LARGE SCALE GENOMIC DNA]</scope>
    <source>
        <strain evidence="1 2">DSM 6575</strain>
    </source>
</reference>
<gene>
    <name evidence="1" type="ORF">X805_23650</name>
</gene>
<organism evidence="1 2">
    <name type="scientific">Sphaerotilus natans subsp. natans DSM 6575</name>
    <dbReference type="NCBI Taxonomy" id="1286631"/>
    <lineage>
        <taxon>Bacteria</taxon>
        <taxon>Pseudomonadati</taxon>
        <taxon>Pseudomonadota</taxon>
        <taxon>Betaproteobacteria</taxon>
        <taxon>Burkholderiales</taxon>
        <taxon>Sphaerotilaceae</taxon>
        <taxon>Sphaerotilus</taxon>
    </lineage>
</organism>
<name>A0A059KKV8_9BURK</name>
<evidence type="ECO:0008006" key="3">
    <source>
        <dbReference type="Google" id="ProtNLM"/>
    </source>
</evidence>
<accession>A0A059KKV8</accession>
<dbReference type="AlphaFoldDB" id="A0A059KKV8"/>
<dbReference type="Proteomes" id="UP000026714">
    <property type="component" value="Unassembled WGS sequence"/>
</dbReference>
<protein>
    <recommendedName>
        <fullName evidence="3">DUF1367 family protein</fullName>
    </recommendedName>
</protein>
<dbReference type="Pfam" id="PF07105">
    <property type="entry name" value="DUF1367"/>
    <property type="match status" value="1"/>
</dbReference>
<evidence type="ECO:0000313" key="2">
    <source>
        <dbReference type="Proteomes" id="UP000026714"/>
    </source>
</evidence>
<evidence type="ECO:0000313" key="1">
    <source>
        <dbReference type="EMBL" id="KDB51995.1"/>
    </source>
</evidence>
<dbReference type="RefSeq" id="WP_037482159.1">
    <property type="nucleotide sequence ID" value="NZ_AZRA01000061.1"/>
</dbReference>
<dbReference type="EMBL" id="AZRA01000061">
    <property type="protein sequence ID" value="KDB51995.1"/>
    <property type="molecule type" value="Genomic_DNA"/>
</dbReference>
<keyword evidence="2" id="KW-1185">Reference proteome</keyword>
<dbReference type="STRING" id="34103.SAMN05421778_101298"/>